<comment type="caution">
    <text evidence="11">The sequence shown here is derived from an EMBL/GenBank/DDBJ whole genome shotgun (WGS) entry which is preliminary data.</text>
</comment>
<dbReference type="GO" id="GO:0020037">
    <property type="term" value="F:heme binding"/>
    <property type="evidence" value="ECO:0007669"/>
    <property type="project" value="InterPro"/>
</dbReference>
<dbReference type="InterPro" id="IPR017972">
    <property type="entry name" value="Cyt_P450_CS"/>
</dbReference>
<dbReference type="InterPro" id="IPR001128">
    <property type="entry name" value="Cyt_P450"/>
</dbReference>
<dbReference type="PRINTS" id="PR00385">
    <property type="entry name" value="P450"/>
</dbReference>
<evidence type="ECO:0000256" key="4">
    <source>
        <dbReference type="ARBA" id="ARBA00022617"/>
    </source>
</evidence>
<evidence type="ECO:0000256" key="2">
    <source>
        <dbReference type="ARBA" id="ARBA00005179"/>
    </source>
</evidence>
<dbReference type="GO" id="GO:0005506">
    <property type="term" value="F:iron ion binding"/>
    <property type="evidence" value="ECO:0007669"/>
    <property type="project" value="InterPro"/>
</dbReference>
<keyword evidence="5 9" id="KW-0479">Metal-binding</keyword>
<protein>
    <recommendedName>
        <fullName evidence="13">Cytochrome P450</fullName>
    </recommendedName>
</protein>
<evidence type="ECO:0000313" key="11">
    <source>
        <dbReference type="EMBL" id="KAJ8488429.1"/>
    </source>
</evidence>
<dbReference type="Pfam" id="PF00067">
    <property type="entry name" value="p450"/>
    <property type="match status" value="1"/>
</dbReference>
<keyword evidence="8 10" id="KW-0503">Monooxygenase</keyword>
<dbReference type="PANTHER" id="PTHR24305:SF166">
    <property type="entry name" value="CYTOCHROME P450 12A4, MITOCHONDRIAL-RELATED"/>
    <property type="match status" value="1"/>
</dbReference>
<dbReference type="SUPFAM" id="SSF48264">
    <property type="entry name" value="Cytochrome P450"/>
    <property type="match status" value="1"/>
</dbReference>
<organism evidence="11 12">
    <name type="scientific">Trametes cubensis</name>
    <dbReference type="NCBI Taxonomy" id="1111947"/>
    <lineage>
        <taxon>Eukaryota</taxon>
        <taxon>Fungi</taxon>
        <taxon>Dikarya</taxon>
        <taxon>Basidiomycota</taxon>
        <taxon>Agaricomycotina</taxon>
        <taxon>Agaricomycetes</taxon>
        <taxon>Polyporales</taxon>
        <taxon>Polyporaceae</taxon>
        <taxon>Trametes</taxon>
    </lineage>
</organism>
<dbReference type="PROSITE" id="PS00086">
    <property type="entry name" value="CYTOCHROME_P450"/>
    <property type="match status" value="1"/>
</dbReference>
<evidence type="ECO:0000256" key="5">
    <source>
        <dbReference type="ARBA" id="ARBA00022723"/>
    </source>
</evidence>
<keyword evidence="7 9" id="KW-0408">Iron</keyword>
<evidence type="ECO:0000256" key="8">
    <source>
        <dbReference type="ARBA" id="ARBA00023033"/>
    </source>
</evidence>
<dbReference type="PANTHER" id="PTHR24305">
    <property type="entry name" value="CYTOCHROME P450"/>
    <property type="match status" value="1"/>
</dbReference>
<proteinExistence type="inferred from homology"/>
<reference evidence="11" key="1">
    <citation type="submission" date="2022-11" db="EMBL/GenBank/DDBJ databases">
        <title>Genome Sequence of Cubamyces cubensis.</title>
        <authorList>
            <person name="Buettner E."/>
        </authorList>
    </citation>
    <scope>NUCLEOTIDE SEQUENCE</scope>
    <source>
        <strain evidence="11">MPL-01</strain>
    </source>
</reference>
<sequence length="517" mass="57530">MALSLTATACVAILLYVVWLVFRDYVTRSPLDNVPGPPSSSFILGNIPELVGRQSWKQWQVYVDIYGPVFKIHGMLGGRMLHVYDPKALHSILIKDVELYPKTLAPTTDMHMLLGPGLLTTEGAQNRKQRKLLNPLRDAIERRVGNNGATIDVNGWMARTTLEMLGQAGLGYSFDNFEEDSTDAYGESLKTFLHYSFLIPKIANFVSESTLRKIARVVPHPDIKRMMEISDTMAQRSIEIINEKKAALLKGDDSLVHQIGEGKDIMSLLLKANMAASEAERHTDEELIAQMSTLILGGMDTTSNALSRVFHLLAGKPEVQDKLRAEIIEACNGESLSHDDLIKLPFLDAVCRETLRLYAPVEFTSREVAQDAKLPLLSPIRGMDGTMMSEIVVPRGTIIVLNYTGSNSNRQLWGDDAGEWKPERWLGRLPPALDDARVPGVYSNLMTFSGGGRSCIGFKFSQLEMKVLMVVLLSAFKFELTEKPIAWNSSAVTYPTTGEENTRPEMFLKVSRVVRAI</sequence>
<feature type="binding site" description="axial binding residue" evidence="9">
    <location>
        <position position="455"/>
    </location>
    <ligand>
        <name>heme</name>
        <dbReference type="ChEBI" id="CHEBI:30413"/>
    </ligand>
    <ligandPart>
        <name>Fe</name>
        <dbReference type="ChEBI" id="CHEBI:18248"/>
    </ligandPart>
</feature>
<dbReference type="EMBL" id="JAPEVG010000063">
    <property type="protein sequence ID" value="KAJ8488429.1"/>
    <property type="molecule type" value="Genomic_DNA"/>
</dbReference>
<comment type="cofactor">
    <cofactor evidence="1 9">
        <name>heme</name>
        <dbReference type="ChEBI" id="CHEBI:30413"/>
    </cofactor>
</comment>
<keyword evidence="4 9" id="KW-0349">Heme</keyword>
<dbReference type="PRINTS" id="PR00463">
    <property type="entry name" value="EP450I"/>
</dbReference>
<comment type="pathway">
    <text evidence="2">Secondary metabolite biosynthesis.</text>
</comment>
<dbReference type="Proteomes" id="UP001215151">
    <property type="component" value="Unassembled WGS sequence"/>
</dbReference>
<evidence type="ECO:0000256" key="10">
    <source>
        <dbReference type="RuleBase" id="RU000461"/>
    </source>
</evidence>
<dbReference type="GO" id="GO:0016705">
    <property type="term" value="F:oxidoreductase activity, acting on paired donors, with incorporation or reduction of molecular oxygen"/>
    <property type="evidence" value="ECO:0007669"/>
    <property type="project" value="InterPro"/>
</dbReference>
<evidence type="ECO:0000313" key="12">
    <source>
        <dbReference type="Proteomes" id="UP001215151"/>
    </source>
</evidence>
<evidence type="ECO:0000256" key="3">
    <source>
        <dbReference type="ARBA" id="ARBA00010617"/>
    </source>
</evidence>
<name>A0AAD7TZX2_9APHY</name>
<dbReference type="InterPro" id="IPR036396">
    <property type="entry name" value="Cyt_P450_sf"/>
</dbReference>
<evidence type="ECO:0000256" key="6">
    <source>
        <dbReference type="ARBA" id="ARBA00023002"/>
    </source>
</evidence>
<dbReference type="GO" id="GO:0004497">
    <property type="term" value="F:monooxygenase activity"/>
    <property type="evidence" value="ECO:0007669"/>
    <property type="project" value="UniProtKB-KW"/>
</dbReference>
<dbReference type="Gene3D" id="1.10.630.10">
    <property type="entry name" value="Cytochrome P450"/>
    <property type="match status" value="1"/>
</dbReference>
<evidence type="ECO:0008006" key="13">
    <source>
        <dbReference type="Google" id="ProtNLM"/>
    </source>
</evidence>
<keyword evidence="12" id="KW-1185">Reference proteome</keyword>
<evidence type="ECO:0000256" key="1">
    <source>
        <dbReference type="ARBA" id="ARBA00001971"/>
    </source>
</evidence>
<dbReference type="InterPro" id="IPR050121">
    <property type="entry name" value="Cytochrome_P450_monoxygenase"/>
</dbReference>
<dbReference type="InterPro" id="IPR002401">
    <property type="entry name" value="Cyt_P450_E_grp-I"/>
</dbReference>
<dbReference type="AlphaFoldDB" id="A0AAD7TZX2"/>
<evidence type="ECO:0000256" key="9">
    <source>
        <dbReference type="PIRSR" id="PIRSR602401-1"/>
    </source>
</evidence>
<keyword evidence="6 10" id="KW-0560">Oxidoreductase</keyword>
<gene>
    <name evidence="11" type="ORF">ONZ51_g3565</name>
</gene>
<evidence type="ECO:0000256" key="7">
    <source>
        <dbReference type="ARBA" id="ARBA00023004"/>
    </source>
</evidence>
<accession>A0AAD7TZX2</accession>
<comment type="similarity">
    <text evidence="3 10">Belongs to the cytochrome P450 family.</text>
</comment>